<gene>
    <name evidence="2" type="ORF">GSI_10114</name>
</gene>
<sequence>MQHADLRTRLSSASISTAKEDVDERMVEDLLGGPLSPESSFSAGNQSMDINPIVMNSVEFKVSDLALDKEELGVVTMLLEDLDFKDMSDYKGKDKVVPPPREELFLPFPV</sequence>
<comment type="caution">
    <text evidence="2">The sequence shown here is derived from an EMBL/GenBank/DDBJ whole genome shotgun (WGS) entry which is preliminary data.</text>
</comment>
<protein>
    <submittedName>
        <fullName evidence="2">Uncharacterized protein</fullName>
    </submittedName>
</protein>
<evidence type="ECO:0000313" key="2">
    <source>
        <dbReference type="EMBL" id="PIL26976.1"/>
    </source>
</evidence>
<evidence type="ECO:0000256" key="1">
    <source>
        <dbReference type="SAM" id="MobiDB-lite"/>
    </source>
</evidence>
<dbReference type="Proteomes" id="UP000230002">
    <property type="component" value="Unassembled WGS sequence"/>
</dbReference>
<dbReference type="AlphaFoldDB" id="A0A2G8RZN4"/>
<proteinExistence type="predicted"/>
<name>A0A2G8RZN4_9APHY</name>
<evidence type="ECO:0000313" key="3">
    <source>
        <dbReference type="Proteomes" id="UP000230002"/>
    </source>
</evidence>
<organism evidence="2 3">
    <name type="scientific">Ganoderma sinense ZZ0214-1</name>
    <dbReference type="NCBI Taxonomy" id="1077348"/>
    <lineage>
        <taxon>Eukaryota</taxon>
        <taxon>Fungi</taxon>
        <taxon>Dikarya</taxon>
        <taxon>Basidiomycota</taxon>
        <taxon>Agaricomycotina</taxon>
        <taxon>Agaricomycetes</taxon>
        <taxon>Polyporales</taxon>
        <taxon>Polyporaceae</taxon>
        <taxon>Ganoderma</taxon>
    </lineage>
</organism>
<keyword evidence="3" id="KW-1185">Reference proteome</keyword>
<reference evidence="2 3" key="1">
    <citation type="journal article" date="2015" name="Sci. Rep.">
        <title>Chromosome-level genome map provides insights into diverse defense mechanisms in the medicinal fungus Ganoderma sinense.</title>
        <authorList>
            <person name="Zhu Y."/>
            <person name="Xu J."/>
            <person name="Sun C."/>
            <person name="Zhou S."/>
            <person name="Xu H."/>
            <person name="Nelson D.R."/>
            <person name="Qian J."/>
            <person name="Song J."/>
            <person name="Luo H."/>
            <person name="Xiang L."/>
            <person name="Li Y."/>
            <person name="Xu Z."/>
            <person name="Ji A."/>
            <person name="Wang L."/>
            <person name="Lu S."/>
            <person name="Hayward A."/>
            <person name="Sun W."/>
            <person name="Li X."/>
            <person name="Schwartz D.C."/>
            <person name="Wang Y."/>
            <person name="Chen S."/>
        </authorList>
    </citation>
    <scope>NUCLEOTIDE SEQUENCE [LARGE SCALE GENOMIC DNA]</scope>
    <source>
        <strain evidence="2 3">ZZ0214-1</strain>
    </source>
</reference>
<accession>A0A2G8RZN4</accession>
<dbReference type="EMBL" id="AYKW01000034">
    <property type="protein sequence ID" value="PIL26976.1"/>
    <property type="molecule type" value="Genomic_DNA"/>
</dbReference>
<feature type="region of interest" description="Disordered" evidence="1">
    <location>
        <begin position="1"/>
        <end position="23"/>
    </location>
</feature>